<evidence type="ECO:0000313" key="2">
    <source>
        <dbReference type="EMBL" id="GJD49700.1"/>
    </source>
</evidence>
<evidence type="ECO:0000256" key="1">
    <source>
        <dbReference type="SAM" id="MobiDB-lite"/>
    </source>
</evidence>
<reference evidence="2" key="1">
    <citation type="journal article" date="2021" name="Front. Microbiol.">
        <title>Comprehensive Comparative Genomics and Phenotyping of Methylobacterium Species.</title>
        <authorList>
            <person name="Alessa O."/>
            <person name="Ogura Y."/>
            <person name="Fujitani Y."/>
            <person name="Takami H."/>
            <person name="Hayashi T."/>
            <person name="Sahin N."/>
            <person name="Tani A."/>
        </authorList>
    </citation>
    <scope>NUCLEOTIDE SEQUENCE</scope>
    <source>
        <strain evidence="2">KCTC 52305</strain>
    </source>
</reference>
<feature type="region of interest" description="Disordered" evidence="1">
    <location>
        <begin position="1"/>
        <end position="22"/>
    </location>
</feature>
<gene>
    <name evidence="2" type="ORF">OPKNFCMD_2433</name>
</gene>
<proteinExistence type="predicted"/>
<sequence>MTDRSIELDERRGMAAQKATDLRRKDAEVEAQHASLAARQQELETHLFAAAAATWPEAAAKARYLLERFTASLACEDPRLQSLVSAVLADFAHLSDPARREGPADGTAARKPAARKRPPRGSPG</sequence>
<keyword evidence="3" id="KW-1185">Reference proteome</keyword>
<reference evidence="2" key="2">
    <citation type="submission" date="2021-08" db="EMBL/GenBank/DDBJ databases">
        <authorList>
            <person name="Tani A."/>
            <person name="Ola A."/>
            <person name="Ogura Y."/>
            <person name="Katsura K."/>
            <person name="Hayashi T."/>
        </authorList>
    </citation>
    <scope>NUCLEOTIDE SEQUENCE</scope>
    <source>
        <strain evidence="2">KCTC 52305</strain>
    </source>
</reference>
<comment type="caution">
    <text evidence="2">The sequence shown here is derived from an EMBL/GenBank/DDBJ whole genome shotgun (WGS) entry which is preliminary data.</text>
</comment>
<protein>
    <recommendedName>
        <fullName evidence="4">Mobilization protein</fullName>
    </recommendedName>
</protein>
<feature type="compositionally biased region" description="Basic residues" evidence="1">
    <location>
        <begin position="112"/>
        <end position="124"/>
    </location>
</feature>
<accession>A0ABQ4QXV0</accession>
<feature type="compositionally biased region" description="Basic and acidic residues" evidence="1">
    <location>
        <begin position="1"/>
        <end position="13"/>
    </location>
</feature>
<evidence type="ECO:0000313" key="3">
    <source>
        <dbReference type="Proteomes" id="UP001055167"/>
    </source>
</evidence>
<name>A0ABQ4QXV0_9HYPH</name>
<feature type="region of interest" description="Disordered" evidence="1">
    <location>
        <begin position="94"/>
        <end position="124"/>
    </location>
</feature>
<organism evidence="2 3">
    <name type="scientific">Methylobacterium crusticola</name>
    <dbReference type="NCBI Taxonomy" id="1697972"/>
    <lineage>
        <taxon>Bacteria</taxon>
        <taxon>Pseudomonadati</taxon>
        <taxon>Pseudomonadota</taxon>
        <taxon>Alphaproteobacteria</taxon>
        <taxon>Hyphomicrobiales</taxon>
        <taxon>Methylobacteriaceae</taxon>
        <taxon>Methylobacterium</taxon>
    </lineage>
</organism>
<evidence type="ECO:0008006" key="4">
    <source>
        <dbReference type="Google" id="ProtNLM"/>
    </source>
</evidence>
<dbReference type="Proteomes" id="UP001055167">
    <property type="component" value="Unassembled WGS sequence"/>
</dbReference>
<dbReference type="EMBL" id="BPQH01000006">
    <property type="protein sequence ID" value="GJD49700.1"/>
    <property type="molecule type" value="Genomic_DNA"/>
</dbReference>